<sequence>MTKQAELKKQAYTSHLKSRALSVLIYLIDRSNKDLSCFPAIPTMAEQLHISVSTVKRALKELADAGYIQKEARFRERNRGQSSNLYILLFVEQTPAPDNDNTLKDEDYIEAVTFAPKTGEANTEIAHITFDTLKSEKHEREIFEVAGTKTLSITHSAIKKASTPVQFEALRKLTLHRFIEKARETAGQFSPYLISDFKWPGVGVILQPP</sequence>
<gene>
    <name evidence="1" type="ORF">SDC9_44796</name>
</gene>
<comment type="caution">
    <text evidence="1">The sequence shown here is derived from an EMBL/GenBank/DDBJ whole genome shotgun (WGS) entry which is preliminary data.</text>
</comment>
<dbReference type="InterPro" id="IPR036390">
    <property type="entry name" value="WH_DNA-bd_sf"/>
</dbReference>
<organism evidence="1">
    <name type="scientific">bioreactor metagenome</name>
    <dbReference type="NCBI Taxonomy" id="1076179"/>
    <lineage>
        <taxon>unclassified sequences</taxon>
        <taxon>metagenomes</taxon>
        <taxon>ecological metagenomes</taxon>
    </lineage>
</organism>
<proteinExistence type="predicted"/>
<dbReference type="Pfam" id="PF13730">
    <property type="entry name" value="HTH_36"/>
    <property type="match status" value="1"/>
</dbReference>
<dbReference type="SUPFAM" id="SSF46785">
    <property type="entry name" value="Winged helix' DNA-binding domain"/>
    <property type="match status" value="1"/>
</dbReference>
<name>A0A644W566_9ZZZZ</name>
<accession>A0A644W566</accession>
<dbReference type="EMBL" id="VSSQ01000617">
    <property type="protein sequence ID" value="MPL98590.1"/>
    <property type="molecule type" value="Genomic_DNA"/>
</dbReference>
<protein>
    <recommendedName>
        <fullName evidence="2">Helix-turn-helix domain-containing protein</fullName>
    </recommendedName>
</protein>
<evidence type="ECO:0000313" key="1">
    <source>
        <dbReference type="EMBL" id="MPL98590.1"/>
    </source>
</evidence>
<evidence type="ECO:0008006" key="2">
    <source>
        <dbReference type="Google" id="ProtNLM"/>
    </source>
</evidence>
<dbReference type="AlphaFoldDB" id="A0A644W566"/>
<dbReference type="InterPro" id="IPR036388">
    <property type="entry name" value="WH-like_DNA-bd_sf"/>
</dbReference>
<dbReference type="Gene3D" id="1.10.10.10">
    <property type="entry name" value="Winged helix-like DNA-binding domain superfamily/Winged helix DNA-binding domain"/>
    <property type="match status" value="1"/>
</dbReference>
<reference evidence="1" key="1">
    <citation type="submission" date="2019-08" db="EMBL/GenBank/DDBJ databases">
        <authorList>
            <person name="Kucharzyk K."/>
            <person name="Murdoch R.W."/>
            <person name="Higgins S."/>
            <person name="Loffler F."/>
        </authorList>
    </citation>
    <scope>NUCLEOTIDE SEQUENCE</scope>
</reference>